<sequence length="356" mass="40936">MILKGISKFGVPLTDQAKSRSNFIFKSSNQLKVDVLHTFNTVCDTKTPWVSTFETTIPRLIQTMNYHHENSTIQIDRQIKETLQLLQQDSCKKLIALSQCNWSIQEALVKEVFPEAVNDIMNKTVVIPPPQPLLVKKRDIELKMKDIHKEIRFIFVGRQFFRKGGRELIHVLAKIRKHFNVKFTIVSSLTFGDYATQTTIKDKEDMLKIIEQNDDWITWIDALTNEEVLALCKKSHVGLLPTWADTYGYSVLEMQASGCPVLTTNIRALPEINNDTCGWICPIPRNKFGEALYSTESSRKILSETLEKELEKSIVEICSKPEHIIERARNALVKIKEEHDPLEYGRKLFDIYNGKG</sequence>
<organism evidence="2 3">
    <name type="scientific">Bacillus carboniphilus</name>
    <dbReference type="NCBI Taxonomy" id="86663"/>
    <lineage>
        <taxon>Bacteria</taxon>
        <taxon>Bacillati</taxon>
        <taxon>Bacillota</taxon>
        <taxon>Bacilli</taxon>
        <taxon>Bacillales</taxon>
        <taxon>Bacillaceae</taxon>
        <taxon>Bacillus</taxon>
    </lineage>
</organism>
<evidence type="ECO:0000256" key="1">
    <source>
        <dbReference type="ARBA" id="ARBA00022679"/>
    </source>
</evidence>
<dbReference type="CDD" id="cd03801">
    <property type="entry name" value="GT4_PimA-like"/>
    <property type="match status" value="1"/>
</dbReference>
<evidence type="ECO:0000313" key="2">
    <source>
        <dbReference type="EMBL" id="WLR41535.1"/>
    </source>
</evidence>
<dbReference type="SUPFAM" id="SSF53756">
    <property type="entry name" value="UDP-Glycosyltransferase/glycogen phosphorylase"/>
    <property type="match status" value="1"/>
</dbReference>
<dbReference type="PANTHER" id="PTHR46401:SF2">
    <property type="entry name" value="GLYCOSYLTRANSFERASE WBBK-RELATED"/>
    <property type="match status" value="1"/>
</dbReference>
<dbReference type="Proteomes" id="UP001197974">
    <property type="component" value="Chromosome"/>
</dbReference>
<keyword evidence="1 2" id="KW-0808">Transferase</keyword>
<dbReference type="RefSeq" id="WP_306019588.1">
    <property type="nucleotide sequence ID" value="NZ_CP129013.1"/>
</dbReference>
<evidence type="ECO:0000313" key="3">
    <source>
        <dbReference type="Proteomes" id="UP001197974"/>
    </source>
</evidence>
<dbReference type="EC" id="2.4.-.-" evidence="2"/>
<dbReference type="EMBL" id="CP129013">
    <property type="protein sequence ID" value="WLR41535.1"/>
    <property type="molecule type" value="Genomic_DNA"/>
</dbReference>
<keyword evidence="3" id="KW-1185">Reference proteome</keyword>
<dbReference type="Gene3D" id="3.40.50.2000">
    <property type="entry name" value="Glycogen Phosphorylase B"/>
    <property type="match status" value="1"/>
</dbReference>
<gene>
    <name evidence="2" type="ORF">LC087_11615</name>
</gene>
<dbReference type="Pfam" id="PF13692">
    <property type="entry name" value="Glyco_trans_1_4"/>
    <property type="match status" value="1"/>
</dbReference>
<name>A0ABY9JSY6_9BACI</name>
<keyword evidence="2" id="KW-0328">Glycosyltransferase</keyword>
<dbReference type="GO" id="GO:0016757">
    <property type="term" value="F:glycosyltransferase activity"/>
    <property type="evidence" value="ECO:0007669"/>
    <property type="project" value="UniProtKB-KW"/>
</dbReference>
<accession>A0ABY9JSY6</accession>
<protein>
    <submittedName>
        <fullName evidence="2">Glycosyltransferase family 4 protein</fullName>
        <ecNumber evidence="2">2.4.-.-</ecNumber>
    </submittedName>
</protein>
<reference evidence="2 3" key="1">
    <citation type="submission" date="2023-06" db="EMBL/GenBank/DDBJ databases">
        <title>Five Gram-positive bacteria isolated from mangrove sediments in Shenzhen, Guangdong, China.</title>
        <authorList>
            <person name="Yu S."/>
            <person name="Zheng W."/>
            <person name="Huang Y."/>
        </authorList>
    </citation>
    <scope>NUCLEOTIDE SEQUENCE [LARGE SCALE GENOMIC DNA]</scope>
    <source>
        <strain evidence="2 3">SaN35-3</strain>
    </source>
</reference>
<proteinExistence type="predicted"/>
<dbReference type="PANTHER" id="PTHR46401">
    <property type="entry name" value="GLYCOSYLTRANSFERASE WBBK-RELATED"/>
    <property type="match status" value="1"/>
</dbReference>